<dbReference type="RefSeq" id="WP_177528911.1">
    <property type="nucleotide sequence ID" value="NZ_CBCSHE010000001.1"/>
</dbReference>
<accession>A0A7T3RBT2</accession>
<proteinExistence type="predicted"/>
<dbReference type="Proteomes" id="UP000595224">
    <property type="component" value="Chromosome"/>
</dbReference>
<protein>
    <submittedName>
        <fullName evidence="1">Transcriptional regulator</fullName>
    </submittedName>
</protein>
<dbReference type="EMBL" id="CP064936">
    <property type="protein sequence ID" value="QQA00187.1"/>
    <property type="molecule type" value="Genomic_DNA"/>
</dbReference>
<dbReference type="AlphaFoldDB" id="A0A7T3RBT2"/>
<evidence type="ECO:0000313" key="2">
    <source>
        <dbReference type="Proteomes" id="UP000595224"/>
    </source>
</evidence>
<dbReference type="SUPFAM" id="SSF110849">
    <property type="entry name" value="ParB/Sulfiredoxin"/>
    <property type="match status" value="1"/>
</dbReference>
<reference evidence="1 2" key="1">
    <citation type="submission" date="2020-11" db="EMBL/GenBank/DDBJ databases">
        <title>Treponema Peruensis nv. sp., first commensal Treponema isolated from human feces.</title>
        <authorList>
            <person name="Belkhou C."/>
            <person name="Raes J."/>
        </authorList>
    </citation>
    <scope>NUCLEOTIDE SEQUENCE [LARGE SCALE GENOMIC DNA]</scope>
    <source>
        <strain evidence="1 2">RCC2812</strain>
    </source>
</reference>
<evidence type="ECO:0000313" key="1">
    <source>
        <dbReference type="EMBL" id="QQA00187.1"/>
    </source>
</evidence>
<gene>
    <name evidence="1" type="ORF">IWA51_07825</name>
</gene>
<dbReference type="KEGG" id="tper:IWA51_07825"/>
<organism evidence="1 2">
    <name type="scientific">Treponema peruense</name>
    <dbReference type="NCBI Taxonomy" id="2787628"/>
    <lineage>
        <taxon>Bacteria</taxon>
        <taxon>Pseudomonadati</taxon>
        <taxon>Spirochaetota</taxon>
        <taxon>Spirochaetia</taxon>
        <taxon>Spirochaetales</taxon>
        <taxon>Treponemataceae</taxon>
        <taxon>Treponema</taxon>
    </lineage>
</organism>
<name>A0A7T3RBT2_9SPIR</name>
<keyword evidence="2" id="KW-1185">Reference proteome</keyword>
<sequence>MARTYLSTQTDDDFNKARNKALFNEIQHFLNPEEATLISFSDMKKLLKPRNEVYKGMQVVPVSLIVGSEGRFKDFDNHFFPKSNFLKSRWEHVDMAHLQDISLPPITLYELGGLYFVRDGNHRVSVAKLQGVENIDAEVVSLQSEIKLKPGSTKEQMIKQVIDYEKRVFYNETNFGDITDYWCLDFSTPGQYDIIYNHILIHKYYINQDKKEEIPMDQAILSWFSNVYLPVIKAIEKYRIIRKLKGHTISDLYLFLIKYWDELKQKFGNDFSLDKAAENFKNEYTKEHHFQTIKNFLAKLRMKKNLQNC</sequence>
<dbReference type="InterPro" id="IPR036086">
    <property type="entry name" value="ParB/Sulfiredoxin_sf"/>
</dbReference>